<feature type="transmembrane region" description="Helical" evidence="7">
    <location>
        <begin position="79"/>
        <end position="103"/>
    </location>
</feature>
<gene>
    <name evidence="8" type="ORF">HMPREF9712_01297</name>
</gene>
<evidence type="ECO:0000313" key="8">
    <source>
        <dbReference type="EMBL" id="EHO10192.1"/>
    </source>
</evidence>
<evidence type="ECO:0000256" key="2">
    <source>
        <dbReference type="ARBA" id="ARBA00007430"/>
    </source>
</evidence>
<proteinExistence type="inferred from homology"/>
<evidence type="ECO:0000256" key="7">
    <source>
        <dbReference type="SAM" id="Phobius"/>
    </source>
</evidence>
<dbReference type="CDD" id="cd13127">
    <property type="entry name" value="MATE_tuaB_like"/>
    <property type="match status" value="1"/>
</dbReference>
<comment type="caution">
    <text evidence="8">The sequence shown here is derived from an EMBL/GenBank/DDBJ whole genome shotgun (WGS) entry which is preliminary data.</text>
</comment>
<sequence length="479" mass="53803">MSLKGQAIGGIIWTVADTFILKGLSFIATLILARWLGPAEFGLVGMIAVFIAIGTSLTDSGLTNSLIRAREKDNRDYTTVFWLNLGMSALVYGVLFVFAPLIASFFKQPILIGLVRLYCLSFVISAFSAVQLARLTSDMAFKKIAKINIPGTVVGVIVGLILGYKGYGAYSIVWMYLITQMTQSIILWGTSSWKPTFLYSKEKAKYHYGFGYKLMLSGLINTIFQNIYNIVIGKLYNPITLGYFERSRTFNMYPVTVLTSVISKVTYPLLANIQEDKEKVGVVYRKILRLAFFIIAPLMLIMAVIAEPLFNLVLGKEWSNAIPFFQILCLGTMFYPIHAFNLNVFMVYGRSDLFLKLEIIKKIVIVIAIFVGYWFGIYGLVWSSVVTSYIALLINTHYSSAMINYSQKQQFKDMLPTFLIGCISGGIIYIVYLLTNISSDWLKLTIGLIGGGGIYVLLSYLFRCAPLFYCLNIVKEKLR</sequence>
<feature type="transmembrane region" description="Helical" evidence="7">
    <location>
        <begin position="115"/>
        <end position="135"/>
    </location>
</feature>
<evidence type="ECO:0000313" key="9">
    <source>
        <dbReference type="Proteomes" id="UP000005402"/>
    </source>
</evidence>
<feature type="transmembrane region" description="Helical" evidence="7">
    <location>
        <begin position="170"/>
        <end position="189"/>
    </location>
</feature>
<keyword evidence="5 7" id="KW-1133">Transmembrane helix</keyword>
<feature type="transmembrane region" description="Helical" evidence="7">
    <location>
        <begin position="147"/>
        <end position="164"/>
    </location>
</feature>
<keyword evidence="4 7" id="KW-0812">Transmembrane</keyword>
<dbReference type="EMBL" id="AGEC02000019">
    <property type="protein sequence ID" value="EHO10192.1"/>
    <property type="molecule type" value="Genomic_DNA"/>
</dbReference>
<dbReference type="InterPro" id="IPR050833">
    <property type="entry name" value="Poly_Biosynth_Transport"/>
</dbReference>
<evidence type="ECO:0000256" key="5">
    <source>
        <dbReference type="ARBA" id="ARBA00022989"/>
    </source>
</evidence>
<dbReference type="Proteomes" id="UP000005402">
    <property type="component" value="Unassembled WGS sequence"/>
</dbReference>
<protein>
    <recommendedName>
        <fullName evidence="10">Polysaccharide biosynthesis protein C-terminal domain-containing protein</fullName>
    </recommendedName>
</protein>
<dbReference type="PANTHER" id="PTHR30250">
    <property type="entry name" value="PST FAMILY PREDICTED COLANIC ACID TRANSPORTER"/>
    <property type="match status" value="1"/>
</dbReference>
<evidence type="ECO:0000256" key="1">
    <source>
        <dbReference type="ARBA" id="ARBA00004651"/>
    </source>
</evidence>
<comment type="subcellular location">
    <subcellularLocation>
        <location evidence="1">Cell membrane</location>
        <topology evidence="1">Multi-pass membrane protein</topology>
    </subcellularLocation>
</comment>
<evidence type="ECO:0008006" key="10">
    <source>
        <dbReference type="Google" id="ProtNLM"/>
    </source>
</evidence>
<feature type="transmembrane region" description="Helical" evidence="7">
    <location>
        <begin position="290"/>
        <end position="310"/>
    </location>
</feature>
<evidence type="ECO:0000256" key="3">
    <source>
        <dbReference type="ARBA" id="ARBA00022475"/>
    </source>
</evidence>
<keyword evidence="6 7" id="KW-0472">Membrane</keyword>
<feature type="transmembrane region" description="Helical" evidence="7">
    <location>
        <begin position="414"/>
        <end position="434"/>
    </location>
</feature>
<feature type="transmembrane region" description="Helical" evidence="7">
    <location>
        <begin position="41"/>
        <end position="58"/>
    </location>
</feature>
<dbReference type="RefSeq" id="WP_006258052.1">
    <property type="nucleotide sequence ID" value="NZ_KE161016.1"/>
</dbReference>
<feature type="transmembrane region" description="Helical" evidence="7">
    <location>
        <begin position="252"/>
        <end position="270"/>
    </location>
</feature>
<feature type="transmembrane region" description="Helical" evidence="7">
    <location>
        <begin position="363"/>
        <end position="394"/>
    </location>
</feature>
<feature type="transmembrane region" description="Helical" evidence="7">
    <location>
        <begin position="210"/>
        <end position="232"/>
    </location>
</feature>
<evidence type="ECO:0000256" key="6">
    <source>
        <dbReference type="ARBA" id="ARBA00023136"/>
    </source>
</evidence>
<dbReference type="Pfam" id="PF13440">
    <property type="entry name" value="Polysacc_synt_3"/>
    <property type="match status" value="1"/>
</dbReference>
<name>A0ABN0EB40_9FLAO</name>
<organism evidence="8 9">
    <name type="scientific">Myroides odoratimimus CCUG 10230</name>
    <dbReference type="NCBI Taxonomy" id="883150"/>
    <lineage>
        <taxon>Bacteria</taxon>
        <taxon>Pseudomonadati</taxon>
        <taxon>Bacteroidota</taxon>
        <taxon>Flavobacteriia</taxon>
        <taxon>Flavobacteriales</taxon>
        <taxon>Flavobacteriaceae</taxon>
        <taxon>Myroides</taxon>
    </lineage>
</organism>
<feature type="transmembrane region" description="Helical" evidence="7">
    <location>
        <begin position="322"/>
        <end position="342"/>
    </location>
</feature>
<reference evidence="8" key="1">
    <citation type="submission" date="2012-07" db="EMBL/GenBank/DDBJ databases">
        <title>The Genome Sequence of Myroides odoratimimus CCUG 10230.</title>
        <authorList>
            <consortium name="The Broad Institute Genome Sequencing Platform"/>
            <person name="Earl A."/>
            <person name="Ward D."/>
            <person name="Feldgarden M."/>
            <person name="Gevers D."/>
            <person name="Huys G."/>
            <person name="Walker B."/>
            <person name="Young S.K."/>
            <person name="Zeng Q."/>
            <person name="Gargeya S."/>
            <person name="Fitzgerald M."/>
            <person name="Haas B."/>
            <person name="Abouelleil A."/>
            <person name="Alvarado L."/>
            <person name="Arachchi H.M."/>
            <person name="Berlin A.M."/>
            <person name="Chapman S.B."/>
            <person name="Goldberg J."/>
            <person name="Griggs A."/>
            <person name="Gujja S."/>
            <person name="Hansen M."/>
            <person name="Howarth C."/>
            <person name="Imamovic A."/>
            <person name="Larimer J."/>
            <person name="McCowen C."/>
            <person name="Montmayeur A."/>
            <person name="Murphy C."/>
            <person name="Neiman D."/>
            <person name="Pearson M."/>
            <person name="Priest M."/>
            <person name="Roberts A."/>
            <person name="Saif S."/>
            <person name="Shea T."/>
            <person name="Sisk P."/>
            <person name="Sykes S."/>
            <person name="Wortman J."/>
            <person name="Nusbaum C."/>
            <person name="Birren B."/>
        </authorList>
    </citation>
    <scope>NUCLEOTIDE SEQUENCE [LARGE SCALE GENOMIC DNA]</scope>
    <source>
        <strain evidence="8">CCUG 10230</strain>
    </source>
</reference>
<accession>A0ABN0EB40</accession>
<feature type="transmembrane region" description="Helical" evidence="7">
    <location>
        <begin position="12"/>
        <end position="35"/>
    </location>
</feature>
<comment type="similarity">
    <text evidence="2">Belongs to the polysaccharide synthase family.</text>
</comment>
<evidence type="ECO:0000256" key="4">
    <source>
        <dbReference type="ARBA" id="ARBA00022692"/>
    </source>
</evidence>
<keyword evidence="3" id="KW-1003">Cell membrane</keyword>
<dbReference type="PANTHER" id="PTHR30250:SF10">
    <property type="entry name" value="LIPOPOLYSACCHARIDE BIOSYNTHESIS PROTEIN WZXC"/>
    <property type="match status" value="1"/>
</dbReference>
<keyword evidence="9" id="KW-1185">Reference proteome</keyword>